<organism evidence="1">
    <name type="scientific">bioreactor metagenome</name>
    <dbReference type="NCBI Taxonomy" id="1076179"/>
    <lineage>
        <taxon>unclassified sequences</taxon>
        <taxon>metagenomes</taxon>
        <taxon>ecological metagenomes</taxon>
    </lineage>
</organism>
<sequence>MENPSAVALLGIPVYAASRDEDQDGHAYREPLGCEPPCIYLRRGLPCGIQLAAVLAIFDFSLSVIEFPAYRYGQYCLKCDITKSSSLFLPSPGLDRSEPVRAVFPVALDS</sequence>
<accession>A0A645AU88</accession>
<dbReference type="EMBL" id="VSSQ01015866">
    <property type="protein sequence ID" value="MPM56657.1"/>
    <property type="molecule type" value="Genomic_DNA"/>
</dbReference>
<proteinExistence type="predicted"/>
<comment type="caution">
    <text evidence="1">The sequence shown here is derived from an EMBL/GenBank/DDBJ whole genome shotgun (WGS) entry which is preliminary data.</text>
</comment>
<dbReference type="AlphaFoldDB" id="A0A645AU88"/>
<reference evidence="1" key="1">
    <citation type="submission" date="2019-08" db="EMBL/GenBank/DDBJ databases">
        <authorList>
            <person name="Kucharzyk K."/>
            <person name="Murdoch R.W."/>
            <person name="Higgins S."/>
            <person name="Loffler F."/>
        </authorList>
    </citation>
    <scope>NUCLEOTIDE SEQUENCE</scope>
</reference>
<evidence type="ECO:0000313" key="1">
    <source>
        <dbReference type="EMBL" id="MPM56657.1"/>
    </source>
</evidence>
<name>A0A645AU88_9ZZZZ</name>
<gene>
    <name evidence="1" type="ORF">SDC9_103466</name>
</gene>
<protein>
    <submittedName>
        <fullName evidence="1">Uncharacterized protein</fullName>
    </submittedName>
</protein>